<accession>A0A7I8JI13</accession>
<dbReference type="EMBL" id="LR743600">
    <property type="protein sequence ID" value="CAA2630507.1"/>
    <property type="molecule type" value="Genomic_DNA"/>
</dbReference>
<dbReference type="Proteomes" id="UP001189122">
    <property type="component" value="Unassembled WGS sequence"/>
</dbReference>
<dbReference type="EMBL" id="CACRZD030000013">
    <property type="protein sequence ID" value="CAA6669750.1"/>
    <property type="molecule type" value="Genomic_DNA"/>
</dbReference>
<organism evidence="1">
    <name type="scientific">Spirodela intermedia</name>
    <name type="common">Intermediate duckweed</name>
    <dbReference type="NCBI Taxonomy" id="51605"/>
    <lineage>
        <taxon>Eukaryota</taxon>
        <taxon>Viridiplantae</taxon>
        <taxon>Streptophyta</taxon>
        <taxon>Embryophyta</taxon>
        <taxon>Tracheophyta</taxon>
        <taxon>Spermatophyta</taxon>
        <taxon>Magnoliopsida</taxon>
        <taxon>Liliopsida</taxon>
        <taxon>Araceae</taxon>
        <taxon>Lemnoideae</taxon>
        <taxon>Spirodela</taxon>
    </lineage>
</organism>
<evidence type="ECO:0000313" key="2">
    <source>
        <dbReference type="Proteomes" id="UP001189122"/>
    </source>
</evidence>
<keyword evidence="2" id="KW-1185">Reference proteome</keyword>
<evidence type="ECO:0000313" key="1">
    <source>
        <dbReference type="EMBL" id="CAA2630507.1"/>
    </source>
</evidence>
<dbReference type="AlphaFoldDB" id="A0A7I8JI13"/>
<reference evidence="1 2" key="1">
    <citation type="submission" date="2019-12" db="EMBL/GenBank/DDBJ databases">
        <authorList>
            <person name="Scholz U."/>
            <person name="Mascher M."/>
            <person name="Fiebig A."/>
        </authorList>
    </citation>
    <scope>NUCLEOTIDE SEQUENCE</scope>
</reference>
<sequence>MGRRVIFGSCHLLEWKTVTLRVFGGCHSTERSWMEVTACLSIDRPLLDDGLFVNQLEMLYLIDLRSFYCKSFNNVSNNASPFSRVYDHSLSYNRLTTNDVEREWCTCAFIGP</sequence>
<protein>
    <submittedName>
        <fullName evidence="1">Uncharacterized protein</fullName>
    </submittedName>
</protein>
<name>A0A7I8JI13_SPIIN</name>
<proteinExistence type="predicted"/>
<gene>
    <name evidence="1" type="ORF">SI7747_13016153</name>
</gene>